<dbReference type="PANTHER" id="PTHR22770:SF13">
    <property type="entry name" value="RING-TYPE DOMAIN-CONTAINING PROTEIN"/>
    <property type="match status" value="1"/>
</dbReference>
<evidence type="ECO:0000256" key="1">
    <source>
        <dbReference type="ARBA" id="ARBA00004906"/>
    </source>
</evidence>
<comment type="pathway">
    <text evidence="1">Protein modification; protein ubiquitination.</text>
</comment>
<keyword evidence="6" id="KW-0833">Ubl conjugation pathway</keyword>
<dbReference type="GO" id="GO:0097039">
    <property type="term" value="P:protein linear polyubiquitination"/>
    <property type="evidence" value="ECO:0007669"/>
    <property type="project" value="TreeGrafter"/>
</dbReference>
<keyword evidence="7" id="KW-0862">Zinc</keyword>
<dbReference type="InterPro" id="IPR044066">
    <property type="entry name" value="TRIAD_supradom"/>
</dbReference>
<dbReference type="GO" id="GO:0004842">
    <property type="term" value="F:ubiquitin-protein transferase activity"/>
    <property type="evidence" value="ECO:0007669"/>
    <property type="project" value="TreeGrafter"/>
</dbReference>
<gene>
    <name evidence="9" type="ORF">UCDDS831_g00572</name>
</gene>
<reference evidence="9 10" key="2">
    <citation type="submission" date="2015-05" db="EMBL/GenBank/DDBJ databases">
        <title>Distinctive expansion of gene families associated with plant cell wall degradation and secondary metabolism in the genomes of grapevine trunk pathogens.</title>
        <authorList>
            <person name="Lawrence D.P."/>
            <person name="Travadon R."/>
            <person name="Rolshausen P.E."/>
            <person name="Baumgartner K."/>
        </authorList>
    </citation>
    <scope>NUCLEOTIDE SEQUENCE [LARGE SCALE GENOMIC DNA]</scope>
    <source>
        <strain evidence="9">DS831</strain>
    </source>
</reference>
<feature type="domain" description="RING-type" evidence="8">
    <location>
        <begin position="430"/>
        <end position="635"/>
    </location>
</feature>
<dbReference type="PROSITE" id="PS51873">
    <property type="entry name" value="TRIAD"/>
    <property type="match status" value="1"/>
</dbReference>
<dbReference type="PROSITE" id="PS00518">
    <property type="entry name" value="ZF_RING_1"/>
    <property type="match status" value="1"/>
</dbReference>
<reference evidence="9 10" key="1">
    <citation type="submission" date="2015-03" db="EMBL/GenBank/DDBJ databases">
        <authorList>
            <person name="Morales-Cruz A."/>
            <person name="Amrine K.C."/>
            <person name="Cantu D."/>
        </authorList>
    </citation>
    <scope>NUCLEOTIDE SEQUENCE [LARGE SCALE GENOMIC DNA]</scope>
    <source>
        <strain evidence="9">DS831</strain>
    </source>
</reference>
<name>A0A0G2F132_9PEZI</name>
<evidence type="ECO:0000256" key="7">
    <source>
        <dbReference type="ARBA" id="ARBA00022833"/>
    </source>
</evidence>
<evidence type="ECO:0000259" key="8">
    <source>
        <dbReference type="PROSITE" id="PS51873"/>
    </source>
</evidence>
<dbReference type="GO" id="GO:0043130">
    <property type="term" value="F:ubiquitin binding"/>
    <property type="evidence" value="ECO:0007669"/>
    <property type="project" value="TreeGrafter"/>
</dbReference>
<dbReference type="AlphaFoldDB" id="A0A0G2F132"/>
<dbReference type="InterPro" id="IPR013083">
    <property type="entry name" value="Znf_RING/FYVE/PHD"/>
</dbReference>
<keyword evidence="4" id="KW-0677">Repeat</keyword>
<dbReference type="SUPFAM" id="SSF57850">
    <property type="entry name" value="RING/U-box"/>
    <property type="match status" value="2"/>
</dbReference>
<keyword evidence="3" id="KW-0479">Metal-binding</keyword>
<dbReference type="Pfam" id="PF01485">
    <property type="entry name" value="IBR"/>
    <property type="match status" value="1"/>
</dbReference>
<dbReference type="GO" id="GO:0043161">
    <property type="term" value="P:proteasome-mediated ubiquitin-dependent protein catabolic process"/>
    <property type="evidence" value="ECO:0007669"/>
    <property type="project" value="TreeGrafter"/>
</dbReference>
<evidence type="ECO:0000256" key="6">
    <source>
        <dbReference type="ARBA" id="ARBA00022786"/>
    </source>
</evidence>
<dbReference type="PANTHER" id="PTHR22770">
    <property type="entry name" value="UBIQUITIN CONJUGATING ENZYME 7 INTERACTING PROTEIN-RELATED"/>
    <property type="match status" value="1"/>
</dbReference>
<organism evidence="9 10">
    <name type="scientific">Diplodia seriata</name>
    <dbReference type="NCBI Taxonomy" id="420778"/>
    <lineage>
        <taxon>Eukaryota</taxon>
        <taxon>Fungi</taxon>
        <taxon>Dikarya</taxon>
        <taxon>Ascomycota</taxon>
        <taxon>Pezizomycotina</taxon>
        <taxon>Dothideomycetes</taxon>
        <taxon>Dothideomycetes incertae sedis</taxon>
        <taxon>Botryosphaeriales</taxon>
        <taxon>Botryosphaeriaceae</taxon>
        <taxon>Diplodia</taxon>
    </lineage>
</organism>
<dbReference type="SMART" id="SM00647">
    <property type="entry name" value="IBR"/>
    <property type="match status" value="1"/>
</dbReference>
<dbReference type="EMBL" id="LAQI01000014">
    <property type="protein sequence ID" value="KKY28049.1"/>
    <property type="molecule type" value="Genomic_DNA"/>
</dbReference>
<keyword evidence="2" id="KW-0808">Transferase</keyword>
<evidence type="ECO:0000313" key="9">
    <source>
        <dbReference type="EMBL" id="KKY28049.1"/>
    </source>
</evidence>
<sequence length="635" mass="69179">MDGQTLAAIQTQLVDVDASSKRLQLSAVSCSWYKPSRVAWLHFEKVDQALAAANVLGKRRVRQRKLQAAYQKPPEHAYRGGHRIVHSVQLGNLHVDTTSQDVIQSLSGSCKPKTIKWGPASYTTPAATVERTMRLRLEEFGPLSDWETTIDDSSNVRTRATARFVNADDARTAASRLHERRIPEVGNTKIHVSAITSVKLSVQVAVLRAVRADMDELKAQVWEAHHVRIKAYEAATAHAPHTTLRIYGDDRKAVAQAKGSVERMLAGTVASTDDVDGDGGSNAITDAFFFQPAGAAFLQSLMDEHSVFVCRDTKKSLLRLYGPPAAVKSAEAALRIRRRRPDLSGTTTAATTGTITLTPHTLGLGLRGGFKRLVEAFGKDAVKIDIASTPKTVTIQGREQQQQHFNDVKRATAILTSVEPSPTSHGDDDDNDLCAVCWTTPEDAVRRQRCGHAYCRDCLAGQCGSADVPIRCLGGGGACNEAMTLPELADALRPAAAFDALLQRALTAHVRARPGVFQFCPTPDCDRVYRCSVDGRTVLCDECLADVCTACHVAAHDDLSCAEARELGSEGERAFRKWSKENDARACPRCGTMIVKSYGCNHMQCKPGCGIHICWFCMKVFPSSGETYAHMGQTH</sequence>
<evidence type="ECO:0000256" key="3">
    <source>
        <dbReference type="ARBA" id="ARBA00022723"/>
    </source>
</evidence>
<evidence type="ECO:0000256" key="2">
    <source>
        <dbReference type="ARBA" id="ARBA00022679"/>
    </source>
</evidence>
<dbReference type="Pfam" id="PF26200">
    <property type="entry name" value="Rcat_RNF216"/>
    <property type="match status" value="1"/>
</dbReference>
<dbReference type="Gene3D" id="3.30.40.10">
    <property type="entry name" value="Zinc/RING finger domain, C3HC4 (zinc finger)"/>
    <property type="match status" value="1"/>
</dbReference>
<dbReference type="Pfam" id="PF00097">
    <property type="entry name" value="zf-C3HC4"/>
    <property type="match status" value="1"/>
</dbReference>
<evidence type="ECO:0000256" key="5">
    <source>
        <dbReference type="ARBA" id="ARBA00022771"/>
    </source>
</evidence>
<proteinExistence type="predicted"/>
<dbReference type="GO" id="GO:0000151">
    <property type="term" value="C:ubiquitin ligase complex"/>
    <property type="evidence" value="ECO:0007669"/>
    <property type="project" value="TreeGrafter"/>
</dbReference>
<dbReference type="InterPro" id="IPR002867">
    <property type="entry name" value="IBR_dom"/>
</dbReference>
<dbReference type="Gene3D" id="1.20.120.1750">
    <property type="match status" value="1"/>
</dbReference>
<accession>A0A0G2F132</accession>
<dbReference type="CDD" id="cd20335">
    <property type="entry name" value="BRcat_RBR"/>
    <property type="match status" value="1"/>
</dbReference>
<comment type="caution">
    <text evidence="9">The sequence shown here is derived from an EMBL/GenBank/DDBJ whole genome shotgun (WGS) entry which is preliminary data.</text>
</comment>
<keyword evidence="5" id="KW-0863">Zinc-finger</keyword>
<dbReference type="InterPro" id="IPR018957">
    <property type="entry name" value="Znf_C3HC4_RING-type"/>
</dbReference>
<dbReference type="PROSITE" id="PS00028">
    <property type="entry name" value="ZINC_FINGER_C2H2_1"/>
    <property type="match status" value="1"/>
</dbReference>
<dbReference type="GO" id="GO:0008270">
    <property type="term" value="F:zinc ion binding"/>
    <property type="evidence" value="ECO:0007669"/>
    <property type="project" value="UniProtKB-KW"/>
</dbReference>
<protein>
    <submittedName>
        <fullName evidence="9">Putative ariadne ring</fullName>
    </submittedName>
</protein>
<dbReference type="InterPro" id="IPR013087">
    <property type="entry name" value="Znf_C2H2_type"/>
</dbReference>
<dbReference type="InterPro" id="IPR017907">
    <property type="entry name" value="Znf_RING_CS"/>
</dbReference>
<dbReference type="InterPro" id="IPR051628">
    <property type="entry name" value="LUBAC_E3_Ligases"/>
</dbReference>
<evidence type="ECO:0000256" key="4">
    <source>
        <dbReference type="ARBA" id="ARBA00022737"/>
    </source>
</evidence>
<evidence type="ECO:0000313" key="10">
    <source>
        <dbReference type="Proteomes" id="UP000034182"/>
    </source>
</evidence>
<dbReference type="Proteomes" id="UP000034182">
    <property type="component" value="Unassembled WGS sequence"/>
</dbReference>